<keyword evidence="3" id="KW-0915">Sodium</keyword>
<dbReference type="GO" id="GO:0005886">
    <property type="term" value="C:plasma membrane"/>
    <property type="evidence" value="ECO:0007669"/>
    <property type="project" value="TreeGrafter"/>
</dbReference>
<feature type="transmembrane region" description="Helical" evidence="7">
    <location>
        <begin position="47"/>
        <end position="65"/>
    </location>
</feature>
<dbReference type="GO" id="GO:0005307">
    <property type="term" value="F:choline:sodium symporter activity"/>
    <property type="evidence" value="ECO:0007669"/>
    <property type="project" value="TreeGrafter"/>
</dbReference>
<dbReference type="Proteomes" id="UP000821853">
    <property type="component" value="Chromosome 4"/>
</dbReference>
<proteinExistence type="predicted"/>
<evidence type="ECO:0000256" key="1">
    <source>
        <dbReference type="ARBA" id="ARBA00022448"/>
    </source>
</evidence>
<evidence type="ECO:0000313" key="9">
    <source>
        <dbReference type="Proteomes" id="UP000821853"/>
    </source>
</evidence>
<keyword evidence="7" id="KW-1133">Transmembrane helix</keyword>
<dbReference type="AlphaFoldDB" id="A0A9J6G1U0"/>
<protein>
    <submittedName>
        <fullName evidence="8">Uncharacterized protein</fullName>
    </submittedName>
</protein>
<dbReference type="EMBL" id="JABSTR010000006">
    <property type="protein sequence ID" value="KAH9372406.1"/>
    <property type="molecule type" value="Genomic_DNA"/>
</dbReference>
<reference evidence="8 9" key="1">
    <citation type="journal article" date="2020" name="Cell">
        <title>Large-Scale Comparative Analyses of Tick Genomes Elucidate Their Genetic Diversity and Vector Capacities.</title>
        <authorList>
            <consortium name="Tick Genome and Microbiome Consortium (TIGMIC)"/>
            <person name="Jia N."/>
            <person name="Wang J."/>
            <person name="Shi W."/>
            <person name="Du L."/>
            <person name="Sun Y."/>
            <person name="Zhan W."/>
            <person name="Jiang J.F."/>
            <person name="Wang Q."/>
            <person name="Zhang B."/>
            <person name="Ji P."/>
            <person name="Bell-Sakyi L."/>
            <person name="Cui X.M."/>
            <person name="Yuan T.T."/>
            <person name="Jiang B.G."/>
            <person name="Yang W.F."/>
            <person name="Lam T.T."/>
            <person name="Chang Q.C."/>
            <person name="Ding S.J."/>
            <person name="Wang X.J."/>
            <person name="Zhu J.G."/>
            <person name="Ruan X.D."/>
            <person name="Zhao L."/>
            <person name="Wei J.T."/>
            <person name="Ye R.Z."/>
            <person name="Que T.C."/>
            <person name="Du C.H."/>
            <person name="Zhou Y.H."/>
            <person name="Cheng J.X."/>
            <person name="Dai P.F."/>
            <person name="Guo W.B."/>
            <person name="Han X.H."/>
            <person name="Huang E.J."/>
            <person name="Li L.F."/>
            <person name="Wei W."/>
            <person name="Gao Y.C."/>
            <person name="Liu J.Z."/>
            <person name="Shao H.Z."/>
            <person name="Wang X."/>
            <person name="Wang C.C."/>
            <person name="Yang T.C."/>
            <person name="Huo Q.B."/>
            <person name="Li W."/>
            <person name="Chen H.Y."/>
            <person name="Chen S.E."/>
            <person name="Zhou L.G."/>
            <person name="Ni X.B."/>
            <person name="Tian J.H."/>
            <person name="Sheng Y."/>
            <person name="Liu T."/>
            <person name="Pan Y.S."/>
            <person name="Xia L.Y."/>
            <person name="Li J."/>
            <person name="Zhao F."/>
            <person name="Cao W.C."/>
        </authorList>
    </citation>
    <scope>NUCLEOTIDE SEQUENCE [LARGE SCALE GENOMIC DNA]</scope>
    <source>
        <strain evidence="8">HaeL-2018</strain>
    </source>
</reference>
<evidence type="ECO:0000256" key="3">
    <source>
        <dbReference type="ARBA" id="ARBA00023053"/>
    </source>
</evidence>
<evidence type="ECO:0000313" key="8">
    <source>
        <dbReference type="EMBL" id="KAH9372406.1"/>
    </source>
</evidence>
<keyword evidence="7" id="KW-0472">Membrane</keyword>
<evidence type="ECO:0000256" key="7">
    <source>
        <dbReference type="SAM" id="Phobius"/>
    </source>
</evidence>
<keyword evidence="5" id="KW-0325">Glycoprotein</keyword>
<dbReference type="InterPro" id="IPR001734">
    <property type="entry name" value="Na/solute_symporter"/>
</dbReference>
<dbReference type="OrthoDB" id="546820at2759"/>
<feature type="transmembrane region" description="Helical" evidence="7">
    <location>
        <begin position="6"/>
        <end position="26"/>
    </location>
</feature>
<dbReference type="PANTHER" id="PTHR45897:SF4">
    <property type="entry name" value="HIGH-AFFINITY CHOLINE TRANSPORTER 1"/>
    <property type="match status" value="1"/>
</dbReference>
<keyword evidence="4" id="KW-0406">Ion transport</keyword>
<name>A0A9J6G1U0_HAELO</name>
<comment type="caution">
    <text evidence="8">The sequence shown here is derived from an EMBL/GenBank/DDBJ whole genome shotgun (WGS) entry which is preliminary data.</text>
</comment>
<evidence type="ECO:0000256" key="5">
    <source>
        <dbReference type="ARBA" id="ARBA00023180"/>
    </source>
</evidence>
<keyword evidence="2" id="KW-0769">Symport</keyword>
<dbReference type="InterPro" id="IPR052244">
    <property type="entry name" value="Choline_transporter"/>
</dbReference>
<sequence length="85" mass="9363">MAINIPGLLAIIFFYLVILVVGIWAGRKTSEKTKDSKDVTMGEQSNIMLAGRNIGLFVGVFTMTGKPDHPHSLFKALFYHSASIH</sequence>
<dbReference type="PROSITE" id="PS50283">
    <property type="entry name" value="NA_SOLUT_SYMP_3"/>
    <property type="match status" value="1"/>
</dbReference>
<gene>
    <name evidence="8" type="ORF">HPB48_009630</name>
</gene>
<keyword evidence="9" id="KW-1185">Reference proteome</keyword>
<keyword evidence="7" id="KW-0812">Transmembrane</keyword>
<accession>A0A9J6G1U0</accession>
<dbReference type="GO" id="GO:0008292">
    <property type="term" value="P:acetylcholine biosynthetic process"/>
    <property type="evidence" value="ECO:0007669"/>
    <property type="project" value="TreeGrafter"/>
</dbReference>
<keyword evidence="6" id="KW-0739">Sodium transport</keyword>
<evidence type="ECO:0000256" key="2">
    <source>
        <dbReference type="ARBA" id="ARBA00022847"/>
    </source>
</evidence>
<organism evidence="8 9">
    <name type="scientific">Haemaphysalis longicornis</name>
    <name type="common">Bush tick</name>
    <dbReference type="NCBI Taxonomy" id="44386"/>
    <lineage>
        <taxon>Eukaryota</taxon>
        <taxon>Metazoa</taxon>
        <taxon>Ecdysozoa</taxon>
        <taxon>Arthropoda</taxon>
        <taxon>Chelicerata</taxon>
        <taxon>Arachnida</taxon>
        <taxon>Acari</taxon>
        <taxon>Parasitiformes</taxon>
        <taxon>Ixodida</taxon>
        <taxon>Ixodoidea</taxon>
        <taxon>Ixodidae</taxon>
        <taxon>Haemaphysalinae</taxon>
        <taxon>Haemaphysalis</taxon>
    </lineage>
</organism>
<dbReference type="VEuPathDB" id="VectorBase:HLOH_045859"/>
<dbReference type="OMA" id="AKNVNTM"/>
<keyword evidence="1" id="KW-0813">Transport</keyword>
<evidence type="ECO:0000256" key="4">
    <source>
        <dbReference type="ARBA" id="ARBA00023065"/>
    </source>
</evidence>
<evidence type="ECO:0000256" key="6">
    <source>
        <dbReference type="ARBA" id="ARBA00023201"/>
    </source>
</evidence>
<dbReference type="PANTHER" id="PTHR45897">
    <property type="entry name" value="HIGH-AFFINITY CHOLINE TRANSPORTER 1"/>
    <property type="match status" value="1"/>
</dbReference>